<evidence type="ECO:0000313" key="3">
    <source>
        <dbReference type="Proteomes" id="UP000669903"/>
    </source>
</evidence>
<keyword evidence="1" id="KW-0732">Signal</keyword>
<protein>
    <submittedName>
        <fullName evidence="2">MD2BP protein</fullName>
    </submittedName>
</protein>
<feature type="signal peptide" evidence="1">
    <location>
        <begin position="1"/>
        <end position="22"/>
    </location>
</feature>
<evidence type="ECO:0000313" key="2">
    <source>
        <dbReference type="EMBL" id="KAG5328126.1"/>
    </source>
</evidence>
<name>A0A836FN30_9HYME</name>
<dbReference type="AlphaFoldDB" id="A0A836FN30"/>
<evidence type="ECO:0000256" key="1">
    <source>
        <dbReference type="SAM" id="SignalP"/>
    </source>
</evidence>
<dbReference type="EMBL" id="JAANIC010006835">
    <property type="protein sequence ID" value="KAG5328126.1"/>
    <property type="molecule type" value="Genomic_DNA"/>
</dbReference>
<dbReference type="PANTHER" id="PTHR15681">
    <property type="entry name" value="MAD2L1-BINDING PROTEIN"/>
    <property type="match status" value="1"/>
</dbReference>
<sequence length="293" mass="34346">MQCKFLRRTFIFLLFFDGQSFQNKISTGSASSLLHFKMFSRDRKGEMEIDVMLDEPWTSDSCTKVVMELIKYILYQKQQIPLTYEALERFQNTTDRNAVSFKTLSSTLKNVEDHLSSQFFLKGCDMKEVAIILGATILSPKFYIGIDLPSYVLNSKQHKEYQHSSRKPLLKLMRSIFECDEFQKAMNAPLNMTNMFIMLKKSDNNLVSDFFLPKPQYVPPIQTAGCFKIKLCQSDQVEMQCSCRTLVKVYHDSCKTYLENEDDVQYTQYNNSTQSSYRWYQSKQIIKGFKFYL</sequence>
<dbReference type="GO" id="GO:0005634">
    <property type="term" value="C:nucleus"/>
    <property type="evidence" value="ECO:0007669"/>
    <property type="project" value="InterPro"/>
</dbReference>
<reference evidence="2" key="1">
    <citation type="submission" date="2020-03" db="EMBL/GenBank/DDBJ databases">
        <title>Relaxed selection underlies rapid genomic changes in the transitions from sociality to social parasitism in ants.</title>
        <authorList>
            <person name="Bi X."/>
        </authorList>
    </citation>
    <scope>NUCLEOTIDE SEQUENCE</scope>
    <source>
        <strain evidence="2">BGI-DK2014a</strain>
        <tissue evidence="2">Whole body</tissue>
    </source>
</reference>
<dbReference type="InterPro" id="IPR009511">
    <property type="entry name" value="MAD1/Cdc20-bound-Mad2-bd"/>
</dbReference>
<keyword evidence="3" id="KW-1185">Reference proteome</keyword>
<dbReference type="Proteomes" id="UP000669903">
    <property type="component" value="Unassembled WGS sequence"/>
</dbReference>
<feature type="non-terminal residue" evidence="2">
    <location>
        <position position="293"/>
    </location>
</feature>
<dbReference type="InterPro" id="IPR053729">
    <property type="entry name" value="MAD2L1BP_domain_sf"/>
</dbReference>
<dbReference type="Gene3D" id="3.30.900.20">
    <property type="match status" value="1"/>
</dbReference>
<organism evidence="2 3">
    <name type="scientific">Acromyrmex charruanus</name>
    <dbReference type="NCBI Taxonomy" id="2715315"/>
    <lineage>
        <taxon>Eukaryota</taxon>
        <taxon>Metazoa</taxon>
        <taxon>Ecdysozoa</taxon>
        <taxon>Arthropoda</taxon>
        <taxon>Hexapoda</taxon>
        <taxon>Insecta</taxon>
        <taxon>Pterygota</taxon>
        <taxon>Neoptera</taxon>
        <taxon>Endopterygota</taxon>
        <taxon>Hymenoptera</taxon>
        <taxon>Apocrita</taxon>
        <taxon>Aculeata</taxon>
        <taxon>Formicoidea</taxon>
        <taxon>Formicidae</taxon>
        <taxon>Myrmicinae</taxon>
        <taxon>Acromyrmex</taxon>
    </lineage>
</organism>
<proteinExistence type="predicted"/>
<comment type="caution">
    <text evidence="2">The sequence shown here is derived from an EMBL/GenBank/DDBJ whole genome shotgun (WGS) entry which is preliminary data.</text>
</comment>
<accession>A0A836FN30</accession>
<gene>
    <name evidence="2" type="primary">Mad2l1bp</name>
    <name evidence="2" type="ORF">G6Z76_0014173</name>
</gene>
<dbReference type="Pfam" id="PF06581">
    <property type="entry name" value="p31comet"/>
    <property type="match status" value="1"/>
</dbReference>
<dbReference type="GO" id="GO:0007096">
    <property type="term" value="P:regulation of exit from mitosis"/>
    <property type="evidence" value="ECO:0007669"/>
    <property type="project" value="InterPro"/>
</dbReference>
<feature type="chain" id="PRO_5032507529" evidence="1">
    <location>
        <begin position="23"/>
        <end position="293"/>
    </location>
</feature>
<dbReference type="PANTHER" id="PTHR15681:SF1">
    <property type="entry name" value="MAD2L1-BINDING PROTEIN"/>
    <property type="match status" value="1"/>
</dbReference>
<feature type="non-terminal residue" evidence="2">
    <location>
        <position position="1"/>
    </location>
</feature>